<dbReference type="EMBL" id="JADBEB010000001">
    <property type="protein sequence ID" value="MBE1488223.1"/>
    <property type="molecule type" value="Genomic_DNA"/>
</dbReference>
<accession>A0A927M4X0</accession>
<comment type="caution">
    <text evidence="2">The sequence shown here is derived from an EMBL/GenBank/DDBJ whole genome shotgun (WGS) entry which is preliminary data.</text>
</comment>
<evidence type="ECO:0000313" key="3">
    <source>
        <dbReference type="Proteomes" id="UP000649753"/>
    </source>
</evidence>
<proteinExistence type="predicted"/>
<protein>
    <submittedName>
        <fullName evidence="2">Uncharacterized protein</fullName>
    </submittedName>
</protein>
<evidence type="ECO:0000256" key="1">
    <source>
        <dbReference type="SAM" id="Phobius"/>
    </source>
</evidence>
<reference evidence="2" key="1">
    <citation type="submission" date="2020-10" db="EMBL/GenBank/DDBJ databases">
        <title>Sequencing the genomes of 1000 actinobacteria strains.</title>
        <authorList>
            <person name="Klenk H.-P."/>
        </authorList>
    </citation>
    <scope>NUCLEOTIDE SEQUENCE</scope>
    <source>
        <strain evidence="2">DSM 46832</strain>
    </source>
</reference>
<keyword evidence="1" id="KW-0472">Membrane</keyword>
<gene>
    <name evidence="2" type="ORF">H4W31_003861</name>
</gene>
<organism evidence="2 3">
    <name type="scientific">Plantactinospora soyae</name>
    <dbReference type="NCBI Taxonomy" id="1544732"/>
    <lineage>
        <taxon>Bacteria</taxon>
        <taxon>Bacillati</taxon>
        <taxon>Actinomycetota</taxon>
        <taxon>Actinomycetes</taxon>
        <taxon>Micromonosporales</taxon>
        <taxon>Micromonosporaceae</taxon>
        <taxon>Plantactinospora</taxon>
    </lineage>
</organism>
<dbReference type="AlphaFoldDB" id="A0A927M4X0"/>
<keyword evidence="1" id="KW-1133">Transmembrane helix</keyword>
<keyword evidence="1" id="KW-0812">Transmembrane</keyword>
<keyword evidence="3" id="KW-1185">Reference proteome</keyword>
<dbReference type="RefSeq" id="WP_192767928.1">
    <property type="nucleotide sequence ID" value="NZ_JADBEB010000001.1"/>
</dbReference>
<evidence type="ECO:0000313" key="2">
    <source>
        <dbReference type="EMBL" id="MBE1488223.1"/>
    </source>
</evidence>
<feature type="transmembrane region" description="Helical" evidence="1">
    <location>
        <begin position="29"/>
        <end position="46"/>
    </location>
</feature>
<feature type="transmembrane region" description="Helical" evidence="1">
    <location>
        <begin position="53"/>
        <end position="71"/>
    </location>
</feature>
<feature type="transmembrane region" description="Helical" evidence="1">
    <location>
        <begin position="86"/>
        <end position="110"/>
    </location>
</feature>
<sequence>MIVILVLGALSAVVWWLVARTRRVGWTVGLALVGWAAVAAVVVTAFPRARADVIVGYLPVAVAIIGVGRAVENRRLGRAERDRGSWLYRLAIVLTSFVACVCAPFSFYAFNGEPYLPSADELLPVPAGLTATVEEPAGPPCGSGACGRFITVTGRPGQSTGDVYEQIRQHLISRGWDLGHGGQSCRPTGWLLDQHSMCVSLSIREGGVRVSFEGWRAWP</sequence>
<dbReference type="Proteomes" id="UP000649753">
    <property type="component" value="Unassembled WGS sequence"/>
</dbReference>
<name>A0A927M4X0_9ACTN</name>